<dbReference type="GO" id="GO:0003964">
    <property type="term" value="F:RNA-directed DNA polymerase activity"/>
    <property type="evidence" value="ECO:0007669"/>
    <property type="project" value="UniProtKB-KW"/>
</dbReference>
<feature type="compositionally biased region" description="Polar residues" evidence="1">
    <location>
        <begin position="235"/>
        <end position="248"/>
    </location>
</feature>
<sequence length="255" mass="29440">MPIISDFRLLEGCTLINSRGRKLQEFIHFNSAFILAPPSPTYFSNDLHRHPYILDIVLFKGISINITQVVPHELDSDHNPVKIILSTATNAHIPPRKKLIDGKPNWCIFSNLITDNLQTPITINSKTTADQAISHLIDTITMVTKNCSESSQKLPTQNSLPKKILILIQHKHSTRRLWQQYRRPEDRRLLNALTKQVRNTLDNYRVNSYKKYLSEIYPADTNLWRCTKRLINKDQNNIPPLHTSTKSKAITDEEK</sequence>
<dbReference type="InterPro" id="IPR036691">
    <property type="entry name" value="Endo/exonu/phosph_ase_sf"/>
</dbReference>
<dbReference type="Proteomes" id="UP000478052">
    <property type="component" value="Unassembled WGS sequence"/>
</dbReference>
<dbReference type="AlphaFoldDB" id="A0A6G0Y6L0"/>
<accession>A0A6G0Y6L0</accession>
<keyword evidence="2" id="KW-0548">Nucleotidyltransferase</keyword>
<dbReference type="EMBL" id="VUJU01005836">
    <property type="protein sequence ID" value="KAF0750127.1"/>
    <property type="molecule type" value="Genomic_DNA"/>
</dbReference>
<proteinExistence type="predicted"/>
<name>A0A6G0Y6L0_APHCR</name>
<reference evidence="2 3" key="1">
    <citation type="submission" date="2019-08" db="EMBL/GenBank/DDBJ databases">
        <title>Whole genome of Aphis craccivora.</title>
        <authorList>
            <person name="Voronova N.V."/>
            <person name="Shulinski R.S."/>
            <person name="Bandarenka Y.V."/>
            <person name="Zhorov D.G."/>
            <person name="Warner D."/>
        </authorList>
    </citation>
    <scope>NUCLEOTIDE SEQUENCE [LARGE SCALE GENOMIC DNA]</scope>
    <source>
        <strain evidence="2">180601</strain>
        <tissue evidence="2">Whole Body</tissue>
    </source>
</reference>
<evidence type="ECO:0000256" key="1">
    <source>
        <dbReference type="SAM" id="MobiDB-lite"/>
    </source>
</evidence>
<organism evidence="2 3">
    <name type="scientific">Aphis craccivora</name>
    <name type="common">Cowpea aphid</name>
    <dbReference type="NCBI Taxonomy" id="307492"/>
    <lineage>
        <taxon>Eukaryota</taxon>
        <taxon>Metazoa</taxon>
        <taxon>Ecdysozoa</taxon>
        <taxon>Arthropoda</taxon>
        <taxon>Hexapoda</taxon>
        <taxon>Insecta</taxon>
        <taxon>Pterygota</taxon>
        <taxon>Neoptera</taxon>
        <taxon>Paraneoptera</taxon>
        <taxon>Hemiptera</taxon>
        <taxon>Sternorrhyncha</taxon>
        <taxon>Aphidomorpha</taxon>
        <taxon>Aphidoidea</taxon>
        <taxon>Aphididae</taxon>
        <taxon>Aphidini</taxon>
        <taxon>Aphis</taxon>
        <taxon>Aphis</taxon>
    </lineage>
</organism>
<evidence type="ECO:0000313" key="2">
    <source>
        <dbReference type="EMBL" id="KAF0750127.1"/>
    </source>
</evidence>
<evidence type="ECO:0000313" key="3">
    <source>
        <dbReference type="Proteomes" id="UP000478052"/>
    </source>
</evidence>
<dbReference type="SUPFAM" id="SSF56219">
    <property type="entry name" value="DNase I-like"/>
    <property type="match status" value="1"/>
</dbReference>
<keyword evidence="2" id="KW-0808">Transferase</keyword>
<keyword evidence="2" id="KW-0695">RNA-directed DNA polymerase</keyword>
<gene>
    <name evidence="2" type="ORF">FWK35_00020102</name>
</gene>
<comment type="caution">
    <text evidence="2">The sequence shown here is derived from an EMBL/GenBank/DDBJ whole genome shotgun (WGS) entry which is preliminary data.</text>
</comment>
<dbReference type="OrthoDB" id="7487383at2759"/>
<dbReference type="Gene3D" id="3.60.10.10">
    <property type="entry name" value="Endonuclease/exonuclease/phosphatase"/>
    <property type="match status" value="1"/>
</dbReference>
<keyword evidence="3" id="KW-1185">Reference proteome</keyword>
<feature type="region of interest" description="Disordered" evidence="1">
    <location>
        <begin position="235"/>
        <end position="255"/>
    </location>
</feature>
<protein>
    <submittedName>
        <fullName evidence="2">RNA-directed DNA polymerase from mobile element jockey</fullName>
    </submittedName>
</protein>